<feature type="compositionally biased region" description="Low complexity" evidence="1">
    <location>
        <begin position="304"/>
        <end position="317"/>
    </location>
</feature>
<protein>
    <submittedName>
        <fullName evidence="2">Uncharacterized protein K0155C03.18</fullName>
    </submittedName>
</protein>
<evidence type="ECO:0000313" key="2">
    <source>
        <dbReference type="EMBL" id="BAI39884.1"/>
    </source>
</evidence>
<dbReference type="EMBL" id="AP009090">
    <property type="protein sequence ID" value="BAI39884.1"/>
    <property type="molecule type" value="Genomic_DNA"/>
</dbReference>
<name>C8TFG2_ORYSI</name>
<feature type="compositionally biased region" description="Low complexity" evidence="1">
    <location>
        <begin position="54"/>
        <end position="79"/>
    </location>
</feature>
<feature type="compositionally biased region" description="Basic and acidic residues" evidence="1">
    <location>
        <begin position="347"/>
        <end position="362"/>
    </location>
</feature>
<dbReference type="AlphaFoldDB" id="C8TFG2"/>
<feature type="compositionally biased region" description="Basic and acidic residues" evidence="1">
    <location>
        <begin position="115"/>
        <end position="155"/>
    </location>
</feature>
<feature type="region of interest" description="Disordered" evidence="1">
    <location>
        <begin position="174"/>
        <end position="193"/>
    </location>
</feature>
<feature type="region of interest" description="Disordered" evidence="1">
    <location>
        <begin position="1"/>
        <end position="167"/>
    </location>
</feature>
<feature type="compositionally biased region" description="Gly residues" evidence="1">
    <location>
        <begin position="280"/>
        <end position="296"/>
    </location>
</feature>
<feature type="compositionally biased region" description="Basic and acidic residues" evidence="1">
    <location>
        <begin position="253"/>
        <end position="269"/>
    </location>
</feature>
<evidence type="ECO:0000256" key="1">
    <source>
        <dbReference type="SAM" id="MobiDB-lite"/>
    </source>
</evidence>
<organism evidence="2">
    <name type="scientific">Oryza sativa subsp. indica</name>
    <name type="common">Rice</name>
    <dbReference type="NCBI Taxonomy" id="39946"/>
    <lineage>
        <taxon>Eukaryota</taxon>
        <taxon>Viridiplantae</taxon>
        <taxon>Streptophyta</taxon>
        <taxon>Embryophyta</taxon>
        <taxon>Tracheophyta</taxon>
        <taxon>Spermatophyta</taxon>
        <taxon>Magnoliopsida</taxon>
        <taxon>Liliopsida</taxon>
        <taxon>Poales</taxon>
        <taxon>Poaceae</taxon>
        <taxon>BOP clade</taxon>
        <taxon>Oryzoideae</taxon>
        <taxon>Oryzeae</taxon>
        <taxon>Oryzinae</taxon>
        <taxon>Oryza</taxon>
        <taxon>Oryza sativa</taxon>
    </lineage>
</organism>
<proteinExistence type="predicted"/>
<feature type="compositionally biased region" description="Basic and acidic residues" evidence="1">
    <location>
        <begin position="1"/>
        <end position="11"/>
    </location>
</feature>
<feature type="compositionally biased region" description="Low complexity" evidence="1">
    <location>
        <begin position="202"/>
        <end position="225"/>
    </location>
</feature>
<gene>
    <name evidence="2" type="primary">K0155C03.18</name>
</gene>
<sequence length="362" mass="36958">MSVAQGEREGAPARGPHGSAAQSGRSTVDRDHAGGPPPVHRTDCPDRPRADRTAQGAAAGLGSASKPAGRPWLEAAADGAKAEAHRRSSGAAKSDGARGMGKERKGEGVLTGGGGDDRRRKTREAAKTGDAEERRGIRAEEIPHGGHPCRPESEGRGNSPATRGKRGLGWILATQGGGRERSCGGEASGGGGLAWRRHAAGVRWQAAARAASGASSAEGEADVAGRASDSAGDVGRRERENGGIQNANPAPFERTRGPGDAGRGRRCGEDAWATPRGRGRSGGGGRGGFGGGCRRGAGGRRKGTTSTGGAHLSASWGRGRGGLGRPARRRARAAAGWTGPTAQEEEKEGKEKEKEEKIFPLI</sequence>
<accession>C8TFG2</accession>
<feature type="compositionally biased region" description="Basic and acidic residues" evidence="1">
    <location>
        <begin position="40"/>
        <end position="52"/>
    </location>
</feature>
<feature type="region of interest" description="Disordered" evidence="1">
    <location>
        <begin position="202"/>
        <end position="362"/>
    </location>
</feature>
<reference evidence="2" key="1">
    <citation type="journal article" date="2009" name="Plant J.">
        <title>Comparative analysis of complete orthologous centromeres from two subspecies of rice reveals rapid variation of centromere organization and structure.</title>
        <authorList>
            <person name="Wu J."/>
            <person name="Fujisawa M."/>
            <person name="Tian Z."/>
            <person name="Yamagata H."/>
            <person name="Kamiya K."/>
            <person name="Shibata M."/>
            <person name="Hosokawa S."/>
            <person name="Ito Y."/>
            <person name="Hamada M."/>
            <person name="Katagiri S."/>
            <person name="Kurita K."/>
            <person name="Yamamoto M."/>
            <person name="Kikuta A."/>
            <person name="Machita K."/>
            <person name="Karasawa W."/>
            <person name="Kanamori H."/>
            <person name="Namiki N."/>
            <person name="Mizuno H."/>
            <person name="Ma J."/>
            <person name="Sasaki T."/>
            <person name="Matsumoto T."/>
        </authorList>
    </citation>
    <scope>NUCLEOTIDE SEQUENCE</scope>
</reference>
<feature type="compositionally biased region" description="Low complexity" evidence="1">
    <location>
        <begin position="333"/>
        <end position="342"/>
    </location>
</feature>